<dbReference type="Pfam" id="PF00266">
    <property type="entry name" value="Aminotran_5"/>
    <property type="match status" value="1"/>
</dbReference>
<proteinExistence type="inferred from homology"/>
<dbReference type="PANTHER" id="PTHR11601">
    <property type="entry name" value="CYSTEINE DESULFURYLASE FAMILY MEMBER"/>
    <property type="match status" value="1"/>
</dbReference>
<comment type="cofactor">
    <cofactor evidence="1 7">
        <name>pyridoxal 5'-phosphate</name>
        <dbReference type="ChEBI" id="CHEBI:597326"/>
    </cofactor>
</comment>
<dbReference type="EMBL" id="JANGCH010000002">
    <property type="protein sequence ID" value="MCQ5121044.1"/>
    <property type="molecule type" value="Genomic_DNA"/>
</dbReference>
<feature type="domain" description="Aminotransferase class V" evidence="8">
    <location>
        <begin position="2"/>
        <end position="362"/>
    </location>
</feature>
<keyword evidence="4" id="KW-0663">Pyridoxal phosphate</keyword>
<dbReference type="InterPro" id="IPR020578">
    <property type="entry name" value="Aminotrans_V_PyrdxlP_BS"/>
</dbReference>
<dbReference type="InterPro" id="IPR000192">
    <property type="entry name" value="Aminotrans_V_dom"/>
</dbReference>
<evidence type="ECO:0000256" key="7">
    <source>
        <dbReference type="RuleBase" id="RU004504"/>
    </source>
</evidence>
<dbReference type="InterPro" id="IPR015421">
    <property type="entry name" value="PyrdxlP-dep_Trfase_major"/>
</dbReference>
<dbReference type="PANTHER" id="PTHR11601:SF50">
    <property type="entry name" value="CYSTEINE DESULFURASE ISCS 2-RELATED"/>
    <property type="match status" value="1"/>
</dbReference>
<organism evidence="9 10">
    <name type="scientific">Massilicoli timonensis</name>
    <dbReference type="NCBI Taxonomy" id="2015901"/>
    <lineage>
        <taxon>Bacteria</taxon>
        <taxon>Bacillati</taxon>
        <taxon>Bacillota</taxon>
        <taxon>Erysipelotrichia</taxon>
        <taxon>Erysipelotrichales</taxon>
        <taxon>Erysipelotrichaceae</taxon>
        <taxon>Massilicoli</taxon>
    </lineage>
</organism>
<comment type="similarity">
    <text evidence="2">Belongs to the class-V pyridoxal-phosphate-dependent aminotransferase family. NifS/IscS subfamily.</text>
</comment>
<keyword evidence="5" id="KW-0408">Iron</keyword>
<evidence type="ECO:0000256" key="4">
    <source>
        <dbReference type="ARBA" id="ARBA00022898"/>
    </source>
</evidence>
<reference evidence="9 10" key="1">
    <citation type="submission" date="2022-06" db="EMBL/GenBank/DDBJ databases">
        <title>Isolation of gut microbiota from human fecal samples.</title>
        <authorList>
            <person name="Pamer E.G."/>
            <person name="Barat B."/>
            <person name="Waligurski E."/>
            <person name="Medina S."/>
            <person name="Paddock L."/>
            <person name="Mostad J."/>
        </authorList>
    </citation>
    <scope>NUCLEOTIDE SEQUENCE [LARGE SCALE GENOMIC DNA]</scope>
    <source>
        <strain evidence="9 10">DFI.6.1</strain>
    </source>
</reference>
<comment type="caution">
    <text evidence="9">The sequence shown here is derived from an EMBL/GenBank/DDBJ whole genome shotgun (WGS) entry which is preliminary data.</text>
</comment>
<dbReference type="RefSeq" id="WP_102266942.1">
    <property type="nucleotide sequence ID" value="NZ_CALVCM010000001.1"/>
</dbReference>
<dbReference type="PIRSF" id="PIRSF005572">
    <property type="entry name" value="NifS"/>
    <property type="match status" value="1"/>
</dbReference>
<evidence type="ECO:0000256" key="5">
    <source>
        <dbReference type="ARBA" id="ARBA00023004"/>
    </source>
</evidence>
<keyword evidence="6" id="KW-0411">Iron-sulfur</keyword>
<keyword evidence="3" id="KW-0479">Metal-binding</keyword>
<sequence>MIYLDYAATTPLHEEVLEGYYKVLKQYYGNSDSLHEIGRKADRLMKQSRMQVASSLCVKETEIFFTSCASESNNMAIKGYAFANAHKGKHLITTAVEHSSVLETMKQLEEVFGFSITYLPVSEDGVVRLSDLAAAVREDTILVSCMYINNETGAINPIKELAAYVHTHTKAVFHCDCVQALGKYELPLQDVDMATMSAHKIYGLKGCGLLYKREHLPIIALISAGQQEQHLRGGTSNAPAYTMWAKTIRLALDHQREHFAYVKTLHEMLYEAFSNMEGFVINSPQNGSVYILNVSCEQIGSEIMLNALNARGFAVSAQSTCASKGKPHSYVLAAMGLGELRATHAIRISLSHLTTIAEIEQFLQVIKEIYHEYRT</sequence>
<protein>
    <submittedName>
        <fullName evidence="9">Cysteine desulfurase</fullName>
    </submittedName>
</protein>
<name>A0ABT1SIL5_9FIRM</name>
<gene>
    <name evidence="9" type="ORF">NE663_02055</name>
</gene>
<dbReference type="Gene3D" id="1.10.260.50">
    <property type="match status" value="1"/>
</dbReference>
<dbReference type="InterPro" id="IPR016454">
    <property type="entry name" value="Cysteine_dSase"/>
</dbReference>
<dbReference type="Gene3D" id="3.90.1150.10">
    <property type="entry name" value="Aspartate Aminotransferase, domain 1"/>
    <property type="match status" value="1"/>
</dbReference>
<evidence type="ECO:0000256" key="2">
    <source>
        <dbReference type="ARBA" id="ARBA00006490"/>
    </source>
</evidence>
<dbReference type="Proteomes" id="UP001524435">
    <property type="component" value="Unassembled WGS sequence"/>
</dbReference>
<dbReference type="PROSITE" id="PS00595">
    <property type="entry name" value="AA_TRANSFER_CLASS_5"/>
    <property type="match status" value="1"/>
</dbReference>
<dbReference type="InterPro" id="IPR015422">
    <property type="entry name" value="PyrdxlP-dep_Trfase_small"/>
</dbReference>
<dbReference type="Gene3D" id="3.40.640.10">
    <property type="entry name" value="Type I PLP-dependent aspartate aminotransferase-like (Major domain)"/>
    <property type="match status" value="1"/>
</dbReference>
<evidence type="ECO:0000256" key="6">
    <source>
        <dbReference type="ARBA" id="ARBA00023014"/>
    </source>
</evidence>
<evidence type="ECO:0000256" key="3">
    <source>
        <dbReference type="ARBA" id="ARBA00022723"/>
    </source>
</evidence>
<keyword evidence="10" id="KW-1185">Reference proteome</keyword>
<dbReference type="SUPFAM" id="SSF53383">
    <property type="entry name" value="PLP-dependent transferases"/>
    <property type="match status" value="1"/>
</dbReference>
<evidence type="ECO:0000259" key="8">
    <source>
        <dbReference type="Pfam" id="PF00266"/>
    </source>
</evidence>
<accession>A0ABT1SIL5</accession>
<evidence type="ECO:0000313" key="9">
    <source>
        <dbReference type="EMBL" id="MCQ5121044.1"/>
    </source>
</evidence>
<evidence type="ECO:0000256" key="1">
    <source>
        <dbReference type="ARBA" id="ARBA00001933"/>
    </source>
</evidence>
<evidence type="ECO:0000313" key="10">
    <source>
        <dbReference type="Proteomes" id="UP001524435"/>
    </source>
</evidence>
<dbReference type="InterPro" id="IPR015424">
    <property type="entry name" value="PyrdxlP-dep_Trfase"/>
</dbReference>